<keyword evidence="2" id="KW-1185">Reference proteome</keyword>
<dbReference type="EMBL" id="JAYFSJ010000006">
    <property type="protein sequence ID" value="MEN7430977.1"/>
    <property type="molecule type" value="Genomic_DNA"/>
</dbReference>
<gene>
    <name evidence="1" type="ORF">VA599_09460</name>
</gene>
<accession>A0ABV0CLX1</accession>
<protein>
    <submittedName>
        <fullName evidence="1">Uncharacterized protein</fullName>
    </submittedName>
</protein>
<comment type="caution">
    <text evidence="1">The sequence shown here is derived from an EMBL/GenBank/DDBJ whole genome shotgun (WGS) entry which is preliminary data.</text>
</comment>
<dbReference type="Proteomes" id="UP001405405">
    <property type="component" value="Unassembled WGS sequence"/>
</dbReference>
<organism evidence="1 2">
    <name type="scientific">Chromobacterium indicum</name>
    <dbReference type="NCBI Taxonomy" id="3110228"/>
    <lineage>
        <taxon>Bacteria</taxon>
        <taxon>Pseudomonadati</taxon>
        <taxon>Pseudomonadota</taxon>
        <taxon>Betaproteobacteria</taxon>
        <taxon>Neisseriales</taxon>
        <taxon>Chromobacteriaceae</taxon>
        <taxon>Chromobacterium</taxon>
    </lineage>
</organism>
<sequence>MANAEQLSLENFQPEFCQIVANHIQDHLNPLEWEQLHALAQSGIPHSPELSFTAFDSIERRVRHLTFIENISPLEMLSAPNFYQRLQIIGTLHGQPVCYFSGSGIYQWSLTPDGDSLSFWLTYPVYPPGWPNDDDLDLPFQLQGSEFGSKWLM</sequence>
<reference evidence="1 2" key="1">
    <citation type="submission" date="2023-12" db="EMBL/GenBank/DDBJ databases">
        <title>Chromobacterium sp. strain TRC.1.1.SA producing antimicrobial pigment.</title>
        <authorList>
            <person name="Verma N."/>
            <person name="Choksket S."/>
            <person name="Pinnaka A.K."/>
            <person name="Korpole S."/>
        </authorList>
    </citation>
    <scope>NUCLEOTIDE SEQUENCE [LARGE SCALE GENOMIC DNA]</scope>
    <source>
        <strain evidence="1 2">TRC1.1.SA</strain>
    </source>
</reference>
<proteinExistence type="predicted"/>
<name>A0ABV0CLX1_9NEIS</name>
<dbReference type="RefSeq" id="WP_346788382.1">
    <property type="nucleotide sequence ID" value="NZ_JAYFSJ010000006.1"/>
</dbReference>
<evidence type="ECO:0000313" key="1">
    <source>
        <dbReference type="EMBL" id="MEN7430977.1"/>
    </source>
</evidence>
<evidence type="ECO:0000313" key="2">
    <source>
        <dbReference type="Proteomes" id="UP001405405"/>
    </source>
</evidence>